<evidence type="ECO:0000313" key="1">
    <source>
        <dbReference type="EMBL" id="JAH94383.1"/>
    </source>
</evidence>
<protein>
    <submittedName>
        <fullName evidence="1">Uncharacterized protein</fullName>
    </submittedName>
</protein>
<name>A0A0E9WY67_ANGAN</name>
<reference evidence="1" key="2">
    <citation type="journal article" date="2015" name="Fish Shellfish Immunol.">
        <title>Early steps in the European eel (Anguilla anguilla)-Vibrio vulnificus interaction in the gills: Role of the RtxA13 toxin.</title>
        <authorList>
            <person name="Callol A."/>
            <person name="Pajuelo D."/>
            <person name="Ebbesson L."/>
            <person name="Teles M."/>
            <person name="MacKenzie S."/>
            <person name="Amaro C."/>
        </authorList>
    </citation>
    <scope>NUCLEOTIDE SEQUENCE</scope>
</reference>
<accession>A0A0E9WY67</accession>
<proteinExistence type="predicted"/>
<sequence length="96" mass="10832">MNPKHNVQTCYGSTSPTILKSSLKVTTLHYTEQQSHFQFHLEQSRASNCVMWFWGPSNVIACAKESTCSSVVSPESITEVMTMSNDKYIWALQIAE</sequence>
<reference evidence="1" key="1">
    <citation type="submission" date="2014-11" db="EMBL/GenBank/DDBJ databases">
        <authorList>
            <person name="Amaro Gonzalez C."/>
        </authorList>
    </citation>
    <scope>NUCLEOTIDE SEQUENCE</scope>
</reference>
<dbReference type="AlphaFoldDB" id="A0A0E9WY67"/>
<organism evidence="1">
    <name type="scientific">Anguilla anguilla</name>
    <name type="common">European freshwater eel</name>
    <name type="synonym">Muraena anguilla</name>
    <dbReference type="NCBI Taxonomy" id="7936"/>
    <lineage>
        <taxon>Eukaryota</taxon>
        <taxon>Metazoa</taxon>
        <taxon>Chordata</taxon>
        <taxon>Craniata</taxon>
        <taxon>Vertebrata</taxon>
        <taxon>Euteleostomi</taxon>
        <taxon>Actinopterygii</taxon>
        <taxon>Neopterygii</taxon>
        <taxon>Teleostei</taxon>
        <taxon>Anguilliformes</taxon>
        <taxon>Anguillidae</taxon>
        <taxon>Anguilla</taxon>
    </lineage>
</organism>
<dbReference type="EMBL" id="GBXM01014194">
    <property type="protein sequence ID" value="JAH94383.1"/>
    <property type="molecule type" value="Transcribed_RNA"/>
</dbReference>